<reference evidence="1" key="1">
    <citation type="journal article" date="2014" name="Front. Microbiol.">
        <title>High frequency of phylogenetically diverse reductive dehalogenase-homologous genes in deep subseafloor sedimentary metagenomes.</title>
        <authorList>
            <person name="Kawai M."/>
            <person name="Futagami T."/>
            <person name="Toyoda A."/>
            <person name="Takaki Y."/>
            <person name="Nishi S."/>
            <person name="Hori S."/>
            <person name="Arai W."/>
            <person name="Tsubouchi T."/>
            <person name="Morono Y."/>
            <person name="Uchiyama I."/>
            <person name="Ito T."/>
            <person name="Fujiyama A."/>
            <person name="Inagaki F."/>
            <person name="Takami H."/>
        </authorList>
    </citation>
    <scope>NUCLEOTIDE SEQUENCE</scope>
    <source>
        <strain evidence="1">Expedition CK06-06</strain>
    </source>
</reference>
<accession>X1STL6</accession>
<organism evidence="1">
    <name type="scientific">marine sediment metagenome</name>
    <dbReference type="NCBI Taxonomy" id="412755"/>
    <lineage>
        <taxon>unclassified sequences</taxon>
        <taxon>metagenomes</taxon>
        <taxon>ecological metagenomes</taxon>
    </lineage>
</organism>
<evidence type="ECO:0000313" key="1">
    <source>
        <dbReference type="EMBL" id="GAI96288.1"/>
    </source>
</evidence>
<name>X1STL6_9ZZZZ</name>
<proteinExistence type="predicted"/>
<protein>
    <submittedName>
        <fullName evidence="1">Uncharacterized protein</fullName>
    </submittedName>
</protein>
<comment type="caution">
    <text evidence="1">The sequence shown here is derived from an EMBL/GenBank/DDBJ whole genome shotgun (WGS) entry which is preliminary data.</text>
</comment>
<sequence>GRSISEELKKAKDDQERNKILNPVYPQARMLWHYMVLICRCLCRGEHFLTPGDAQLLGLVDEVIGGGPVESRREWRKASPDYE</sequence>
<feature type="non-terminal residue" evidence="1">
    <location>
        <position position="1"/>
    </location>
</feature>
<dbReference type="EMBL" id="BARW01020836">
    <property type="protein sequence ID" value="GAI96288.1"/>
    <property type="molecule type" value="Genomic_DNA"/>
</dbReference>
<dbReference type="AlphaFoldDB" id="X1STL6"/>
<gene>
    <name evidence="1" type="ORF">S12H4_35123</name>
</gene>